<accession>A0A6J1EZD6</accession>
<dbReference type="PANTHER" id="PTHR34366:SF8">
    <property type="entry name" value="TRANSMEMBRANE PROTEIN"/>
    <property type="match status" value="1"/>
</dbReference>
<feature type="domain" description="DUF7731" evidence="2">
    <location>
        <begin position="26"/>
        <end position="120"/>
    </location>
</feature>
<dbReference type="InterPro" id="IPR056633">
    <property type="entry name" value="DUF7731"/>
</dbReference>
<keyword evidence="1" id="KW-0732">Signal</keyword>
<dbReference type="AlphaFoldDB" id="A0A6J1EZD6"/>
<feature type="chain" id="PRO_5026964733" evidence="1">
    <location>
        <begin position="21"/>
        <end position="153"/>
    </location>
</feature>
<dbReference type="RefSeq" id="XP_022931673.1">
    <property type="nucleotide sequence ID" value="XM_023075905.1"/>
</dbReference>
<evidence type="ECO:0000313" key="4">
    <source>
        <dbReference type="RefSeq" id="XP_022931673.1"/>
    </source>
</evidence>
<dbReference type="GeneID" id="111437811"/>
<proteinExistence type="predicted"/>
<dbReference type="PANTHER" id="PTHR34366">
    <property type="entry name" value="OS07G0289901 PROTEIN-RELATED"/>
    <property type="match status" value="1"/>
</dbReference>
<evidence type="ECO:0000313" key="3">
    <source>
        <dbReference type="Proteomes" id="UP000504609"/>
    </source>
</evidence>
<feature type="signal peptide" evidence="1">
    <location>
        <begin position="1"/>
        <end position="20"/>
    </location>
</feature>
<sequence>MASPLPILLLLALYCSSVCGEELEGQGVTQAFQCFDNNLIYYGCESAYRLNPTGNLNVPLEATNLFCNGPCLIETQLLLNCLDHAFHNFLFYNKATVPDIQNALRAGCSYSTQRGNFNPGYFMQGEISKGHTLQKWVTLYYLFSLIGCCFFIL</sequence>
<keyword evidence="3" id="KW-1185">Reference proteome</keyword>
<organism evidence="3 4">
    <name type="scientific">Cucurbita moschata</name>
    <name type="common">Winter crookneck squash</name>
    <name type="synonym">Cucurbita pepo var. moschata</name>
    <dbReference type="NCBI Taxonomy" id="3662"/>
    <lineage>
        <taxon>Eukaryota</taxon>
        <taxon>Viridiplantae</taxon>
        <taxon>Streptophyta</taxon>
        <taxon>Embryophyta</taxon>
        <taxon>Tracheophyta</taxon>
        <taxon>Spermatophyta</taxon>
        <taxon>Magnoliopsida</taxon>
        <taxon>eudicotyledons</taxon>
        <taxon>Gunneridae</taxon>
        <taxon>Pentapetalae</taxon>
        <taxon>rosids</taxon>
        <taxon>fabids</taxon>
        <taxon>Cucurbitales</taxon>
        <taxon>Cucurbitaceae</taxon>
        <taxon>Cucurbiteae</taxon>
        <taxon>Cucurbita</taxon>
    </lineage>
</organism>
<evidence type="ECO:0000259" key="2">
    <source>
        <dbReference type="Pfam" id="PF24865"/>
    </source>
</evidence>
<dbReference type="KEGG" id="cmos:111437811"/>
<dbReference type="Pfam" id="PF24865">
    <property type="entry name" value="DUF7731"/>
    <property type="match status" value="1"/>
</dbReference>
<reference evidence="4" key="1">
    <citation type="submission" date="2025-08" db="UniProtKB">
        <authorList>
            <consortium name="RefSeq"/>
        </authorList>
    </citation>
    <scope>IDENTIFICATION</scope>
    <source>
        <tissue evidence="4">Young leaves</tissue>
    </source>
</reference>
<dbReference type="Proteomes" id="UP000504609">
    <property type="component" value="Unplaced"/>
</dbReference>
<name>A0A6J1EZD6_CUCMO</name>
<gene>
    <name evidence="4" type="primary">LOC111437811</name>
</gene>
<protein>
    <submittedName>
        <fullName evidence="4">Uncharacterized protein LOC111437811</fullName>
    </submittedName>
</protein>
<evidence type="ECO:0000256" key="1">
    <source>
        <dbReference type="SAM" id="SignalP"/>
    </source>
</evidence>